<reference evidence="2 3" key="1">
    <citation type="submission" date="2018-08" db="EMBL/GenBank/DDBJ databases">
        <title>Linezolid Resistance in Mycobacterium abscessus: MIC Distribution and Comprehensive Investigation of Resistance Mechanisms.</title>
        <authorList>
            <person name="Ye M."/>
            <person name="Xu L."/>
            <person name="Zou Y."/>
            <person name="Li B."/>
            <person name="Guo Q."/>
            <person name="Zhang Y."/>
            <person name="Zhan M."/>
            <person name="Xu B."/>
            <person name="Yu F."/>
            <person name="Zhang Z."/>
            <person name="Chu H."/>
        </authorList>
    </citation>
    <scope>NUCLEOTIDE SEQUENCE [LARGE SCALE GENOMIC DNA]</scope>
    <source>
        <strain evidence="2 3">G143</strain>
    </source>
</reference>
<organism evidence="2 3">
    <name type="scientific">Mycobacteroides abscessus</name>
    <dbReference type="NCBI Taxonomy" id="36809"/>
    <lineage>
        <taxon>Bacteria</taxon>
        <taxon>Bacillati</taxon>
        <taxon>Actinomycetota</taxon>
        <taxon>Actinomycetes</taxon>
        <taxon>Mycobacteriales</taxon>
        <taxon>Mycobacteriaceae</taxon>
        <taxon>Mycobacteroides</taxon>
    </lineage>
</organism>
<evidence type="ECO:0000259" key="1">
    <source>
        <dbReference type="Pfam" id="PF08722"/>
    </source>
</evidence>
<dbReference type="AlphaFoldDB" id="A0ABD7HKJ8"/>
<proteinExistence type="predicted"/>
<dbReference type="Pfam" id="PF08722">
    <property type="entry name" value="Tn7_TnsA-like_N"/>
    <property type="match status" value="1"/>
</dbReference>
<dbReference type="Proteomes" id="UP000284557">
    <property type="component" value="Unassembled WGS sequence"/>
</dbReference>
<evidence type="ECO:0000313" key="3">
    <source>
        <dbReference type="Proteomes" id="UP000284557"/>
    </source>
</evidence>
<sequence length="220" mass="25521">MSIPWSVATCELICNAMPWRIFRWYRGQKHYSGAYWSATEQTHVGYESRLELARLLLADFEPAVTRIVSQPFLLQVRLGSRVRNHVPDYLLLTEAGPLVVDVKPVALLDDPRVAATLQWTKKLVEDRGWGFEVWTHAEHVELANVRFLAGYRNSRWFDPALLEQLREADLDGRSVSEVRQQQWGRESTVVQAAIFHLLWCRWLTADLRRPLSGRTVLQEI</sequence>
<name>A0ABD7HKJ8_9MYCO</name>
<accession>A0ABD7HKJ8</accession>
<feature type="domain" description="TnsA endonuclease N-terminal" evidence="1">
    <location>
        <begin position="62"/>
        <end position="135"/>
    </location>
</feature>
<protein>
    <submittedName>
        <fullName evidence="2">TnsA-like heteromeric transposase endonuclease subunit</fullName>
    </submittedName>
</protein>
<dbReference type="EMBL" id="QXBN01000016">
    <property type="protein sequence ID" value="RIT34812.1"/>
    <property type="molecule type" value="Genomic_DNA"/>
</dbReference>
<dbReference type="InterPro" id="IPR014833">
    <property type="entry name" value="TnsA_N"/>
</dbReference>
<gene>
    <name evidence="2" type="ORF">D2E76_19575</name>
</gene>
<dbReference type="NCBIfam" id="NF033179">
    <property type="entry name" value="TnsA_like_Actin"/>
    <property type="match status" value="1"/>
</dbReference>
<dbReference type="InterPro" id="IPR048000">
    <property type="entry name" value="TnsA-like"/>
</dbReference>
<dbReference type="RefSeq" id="WP_052585775.1">
    <property type="nucleotide sequence ID" value="NZ_JAMLBI010000003.1"/>
</dbReference>
<comment type="caution">
    <text evidence="2">The sequence shown here is derived from an EMBL/GenBank/DDBJ whole genome shotgun (WGS) entry which is preliminary data.</text>
</comment>
<evidence type="ECO:0000313" key="2">
    <source>
        <dbReference type="EMBL" id="RIT34812.1"/>
    </source>
</evidence>